<keyword evidence="10" id="KW-1185">Reference proteome</keyword>
<evidence type="ECO:0000256" key="1">
    <source>
        <dbReference type="ARBA" id="ARBA00022475"/>
    </source>
</evidence>
<evidence type="ECO:0000313" key="9">
    <source>
        <dbReference type="EMBL" id="ROP80859.1"/>
    </source>
</evidence>
<dbReference type="InterPro" id="IPR001173">
    <property type="entry name" value="Glyco_trans_2-like"/>
</dbReference>
<evidence type="ECO:0000259" key="8">
    <source>
        <dbReference type="Pfam" id="PF00535"/>
    </source>
</evidence>
<organism evidence="9 10">
    <name type="scientific">Stella humosa</name>
    <dbReference type="NCBI Taxonomy" id="94"/>
    <lineage>
        <taxon>Bacteria</taxon>
        <taxon>Pseudomonadati</taxon>
        <taxon>Pseudomonadota</taxon>
        <taxon>Alphaproteobacteria</taxon>
        <taxon>Rhodospirillales</taxon>
        <taxon>Stellaceae</taxon>
        <taxon>Stella</taxon>
    </lineage>
</organism>
<dbReference type="Proteomes" id="UP000278222">
    <property type="component" value="Unassembled WGS sequence"/>
</dbReference>
<keyword evidence="1" id="KW-1003">Cell membrane</keyword>
<evidence type="ECO:0000256" key="7">
    <source>
        <dbReference type="ARBA" id="ARBA00023136"/>
    </source>
</evidence>
<dbReference type="FunFam" id="3.90.550.10:FF:000170">
    <property type="entry name" value="Dolichol-phosphate mannosyltransferase"/>
    <property type="match status" value="1"/>
</dbReference>
<evidence type="ECO:0000313" key="10">
    <source>
        <dbReference type="Proteomes" id="UP000278222"/>
    </source>
</evidence>
<dbReference type="Pfam" id="PF00535">
    <property type="entry name" value="Glycos_transf_2"/>
    <property type="match status" value="1"/>
</dbReference>
<dbReference type="GO" id="GO:0009103">
    <property type="term" value="P:lipopolysaccharide biosynthetic process"/>
    <property type="evidence" value="ECO:0007669"/>
    <property type="project" value="UniProtKB-KW"/>
</dbReference>
<gene>
    <name evidence="9" type="ORF">EDC65_5509</name>
</gene>
<dbReference type="AlphaFoldDB" id="A0A3N1KPZ3"/>
<evidence type="ECO:0000256" key="3">
    <source>
        <dbReference type="ARBA" id="ARBA00022679"/>
    </source>
</evidence>
<keyword evidence="2 9" id="KW-0328">Glycosyltransferase</keyword>
<dbReference type="GO" id="GO:0099621">
    <property type="term" value="F:undecaprenyl-phosphate 4-deoxy-4-formamido-L-arabinose transferase activity"/>
    <property type="evidence" value="ECO:0007669"/>
    <property type="project" value="TreeGrafter"/>
</dbReference>
<keyword evidence="7" id="KW-0472">Membrane</keyword>
<keyword evidence="6" id="KW-1133">Transmembrane helix</keyword>
<keyword evidence="3 9" id="KW-0808">Transferase</keyword>
<dbReference type="Gene3D" id="3.90.550.10">
    <property type="entry name" value="Spore Coat Polysaccharide Biosynthesis Protein SpsA, Chain A"/>
    <property type="match status" value="1"/>
</dbReference>
<dbReference type="InterPro" id="IPR050256">
    <property type="entry name" value="Glycosyltransferase_2"/>
</dbReference>
<dbReference type="OrthoDB" id="9807795at2"/>
<dbReference type="SUPFAM" id="SSF53448">
    <property type="entry name" value="Nucleotide-diphospho-sugar transferases"/>
    <property type="match status" value="1"/>
</dbReference>
<evidence type="ECO:0000256" key="2">
    <source>
        <dbReference type="ARBA" id="ARBA00022676"/>
    </source>
</evidence>
<protein>
    <submittedName>
        <fullName evidence="9">Dolichol-phosphate mannosyltransferase</fullName>
    </submittedName>
</protein>
<name>A0A3N1KPZ3_9PROT</name>
<reference evidence="9 10" key="1">
    <citation type="submission" date="2018-11" db="EMBL/GenBank/DDBJ databases">
        <title>Genomic Encyclopedia of Type Strains, Phase IV (KMG-IV): sequencing the most valuable type-strain genomes for metagenomic binning, comparative biology and taxonomic classification.</title>
        <authorList>
            <person name="Goeker M."/>
        </authorList>
    </citation>
    <scope>NUCLEOTIDE SEQUENCE [LARGE SCALE GENOMIC DNA]</scope>
    <source>
        <strain evidence="9 10">DSM 5900</strain>
    </source>
</reference>
<evidence type="ECO:0000256" key="5">
    <source>
        <dbReference type="ARBA" id="ARBA00022985"/>
    </source>
</evidence>
<dbReference type="GO" id="GO:0005886">
    <property type="term" value="C:plasma membrane"/>
    <property type="evidence" value="ECO:0007669"/>
    <property type="project" value="TreeGrafter"/>
</dbReference>
<keyword evidence="4" id="KW-0812">Transmembrane</keyword>
<dbReference type="EMBL" id="RJKX01000020">
    <property type="protein sequence ID" value="ROP80859.1"/>
    <property type="molecule type" value="Genomic_DNA"/>
</dbReference>
<dbReference type="InterPro" id="IPR029044">
    <property type="entry name" value="Nucleotide-diphossugar_trans"/>
</dbReference>
<proteinExistence type="predicted"/>
<comment type="caution">
    <text evidence="9">The sequence shown here is derived from an EMBL/GenBank/DDBJ whole genome shotgun (WGS) entry which is preliminary data.</text>
</comment>
<dbReference type="PANTHER" id="PTHR48090:SF3">
    <property type="entry name" value="UNDECAPRENYL-PHOSPHATE 4-DEOXY-4-FORMAMIDO-L-ARABINOSE TRANSFERASE"/>
    <property type="match status" value="1"/>
</dbReference>
<sequence>MPELAVVIPVRNEADNIAPLVAEIRAALAGRIPYEIVYVDDGSSDDTVQRIRALQATVPELRVVRHRASCGQSAAVRTGVRAARAPWIATLDGDGQNDPADIPGLWAMATGPDAPPGLGLVAGRRTKRRDTAAKRWASRIANGIRSRLLGDDTPDTGCGLKLFRRDEFLDLPGFDHMHRFLPALFIRRGQKVVSVPVNHRPRTQGRSNYGNLDRLLVSFGDLVGVMWLMRRGKRPDILPDDIHPGDILPESE</sequence>
<dbReference type="PANTHER" id="PTHR48090">
    <property type="entry name" value="UNDECAPRENYL-PHOSPHATE 4-DEOXY-4-FORMAMIDO-L-ARABINOSE TRANSFERASE-RELATED"/>
    <property type="match status" value="1"/>
</dbReference>
<dbReference type="CDD" id="cd04179">
    <property type="entry name" value="DPM_DPG-synthase_like"/>
    <property type="match status" value="1"/>
</dbReference>
<accession>A0A3N1KPZ3</accession>
<evidence type="ECO:0000256" key="6">
    <source>
        <dbReference type="ARBA" id="ARBA00022989"/>
    </source>
</evidence>
<dbReference type="RefSeq" id="WP_123695781.1">
    <property type="nucleotide sequence ID" value="NZ_AP019700.1"/>
</dbReference>
<keyword evidence="5" id="KW-0448">Lipopolysaccharide biosynthesis</keyword>
<evidence type="ECO:0000256" key="4">
    <source>
        <dbReference type="ARBA" id="ARBA00022692"/>
    </source>
</evidence>
<feature type="domain" description="Glycosyltransferase 2-like" evidence="8">
    <location>
        <begin position="6"/>
        <end position="166"/>
    </location>
</feature>